<dbReference type="Proteomes" id="UP000628775">
    <property type="component" value="Unassembled WGS sequence"/>
</dbReference>
<name>A0A8J2YKL5_9BACL</name>
<evidence type="ECO:0000313" key="2">
    <source>
        <dbReference type="Proteomes" id="UP000628775"/>
    </source>
</evidence>
<gene>
    <name evidence="1" type="ORF">GCM10011391_31240</name>
</gene>
<dbReference type="EMBL" id="BMIR01000017">
    <property type="protein sequence ID" value="GGE50232.1"/>
    <property type="molecule type" value="Genomic_DNA"/>
</dbReference>
<protein>
    <submittedName>
        <fullName evidence="1">Uncharacterized protein</fullName>
    </submittedName>
</protein>
<sequence>MLFNGLAQVVDYIYQCCAIIFRFSFKGESLPFFRETEYTIE</sequence>
<organism evidence="1 2">
    <name type="scientific">Pullulanibacillus camelliae</name>
    <dbReference type="NCBI Taxonomy" id="1707096"/>
    <lineage>
        <taxon>Bacteria</taxon>
        <taxon>Bacillati</taxon>
        <taxon>Bacillota</taxon>
        <taxon>Bacilli</taxon>
        <taxon>Bacillales</taxon>
        <taxon>Sporolactobacillaceae</taxon>
        <taxon>Pullulanibacillus</taxon>
    </lineage>
</organism>
<dbReference type="AlphaFoldDB" id="A0A8J2YKL5"/>
<comment type="caution">
    <text evidence="1">The sequence shown here is derived from an EMBL/GenBank/DDBJ whole genome shotgun (WGS) entry which is preliminary data.</text>
</comment>
<keyword evidence="2" id="KW-1185">Reference proteome</keyword>
<proteinExistence type="predicted"/>
<accession>A0A8J2YKL5</accession>
<dbReference type="NCBIfam" id="NF041642">
    <property type="entry name" value="RAxF_45"/>
    <property type="match status" value="1"/>
</dbReference>
<reference evidence="1" key="2">
    <citation type="submission" date="2020-09" db="EMBL/GenBank/DDBJ databases">
        <authorList>
            <person name="Sun Q."/>
            <person name="Zhou Y."/>
        </authorList>
    </citation>
    <scope>NUCLEOTIDE SEQUENCE</scope>
    <source>
        <strain evidence="1">CGMCC 1.15371</strain>
    </source>
</reference>
<dbReference type="InterPro" id="IPR048146">
    <property type="entry name" value="RAxF_45-like"/>
</dbReference>
<evidence type="ECO:0000313" key="1">
    <source>
        <dbReference type="EMBL" id="GGE50232.1"/>
    </source>
</evidence>
<reference evidence="1" key="1">
    <citation type="journal article" date="2014" name="Int. J. Syst. Evol. Microbiol.">
        <title>Complete genome sequence of Corynebacterium casei LMG S-19264T (=DSM 44701T), isolated from a smear-ripened cheese.</title>
        <authorList>
            <consortium name="US DOE Joint Genome Institute (JGI-PGF)"/>
            <person name="Walter F."/>
            <person name="Albersmeier A."/>
            <person name="Kalinowski J."/>
            <person name="Ruckert C."/>
        </authorList>
    </citation>
    <scope>NUCLEOTIDE SEQUENCE</scope>
    <source>
        <strain evidence="1">CGMCC 1.15371</strain>
    </source>
</reference>
<dbReference type="RefSeq" id="WP_268237384.1">
    <property type="nucleotide sequence ID" value="NZ_BMIR01000017.1"/>
</dbReference>